<dbReference type="EMBL" id="LVJN01000013">
    <property type="protein sequence ID" value="OSM07617.1"/>
    <property type="molecule type" value="Genomic_DNA"/>
</dbReference>
<evidence type="ECO:0000313" key="3">
    <source>
        <dbReference type="Proteomes" id="UP000194003"/>
    </source>
</evidence>
<accession>A0A1Y2KA88</accession>
<dbReference type="STRING" id="1434232.MAIT1_04401"/>
<dbReference type="Pfam" id="PF08707">
    <property type="entry name" value="PriCT_2"/>
    <property type="match status" value="1"/>
</dbReference>
<dbReference type="InterPro" id="IPR025048">
    <property type="entry name" value="DUF3987"/>
</dbReference>
<dbReference type="Pfam" id="PF13148">
    <property type="entry name" value="DUF3987"/>
    <property type="match status" value="1"/>
</dbReference>
<protein>
    <recommendedName>
        <fullName evidence="1">DNA primase/polymerase bifunctional N-terminal domain-containing protein</fullName>
    </recommendedName>
</protein>
<dbReference type="InterPro" id="IPR014819">
    <property type="entry name" value="PriCT_2"/>
</dbReference>
<dbReference type="SMART" id="SM00943">
    <property type="entry name" value="Prim-Pol"/>
    <property type="match status" value="1"/>
</dbReference>
<dbReference type="GO" id="GO:0016817">
    <property type="term" value="F:hydrolase activity, acting on acid anhydrides"/>
    <property type="evidence" value="ECO:0007669"/>
    <property type="project" value="InterPro"/>
</dbReference>
<feature type="domain" description="DNA primase/polymerase bifunctional N-terminal" evidence="1">
    <location>
        <begin position="10"/>
        <end position="168"/>
    </location>
</feature>
<evidence type="ECO:0000259" key="1">
    <source>
        <dbReference type="SMART" id="SM00943"/>
    </source>
</evidence>
<keyword evidence="3" id="KW-1185">Reference proteome</keyword>
<dbReference type="AlphaFoldDB" id="A0A1Y2KA88"/>
<reference evidence="2 3" key="1">
    <citation type="journal article" date="2016" name="BMC Genomics">
        <title>Combined genomic and structural analyses of a cultured magnetotactic bacterium reveals its niche adaptation to a dynamic environment.</title>
        <authorList>
            <person name="Araujo A.C."/>
            <person name="Morillo V."/>
            <person name="Cypriano J."/>
            <person name="Teixeira L.C."/>
            <person name="Leao P."/>
            <person name="Lyra S."/>
            <person name="Almeida L.G."/>
            <person name="Bazylinski D.A."/>
            <person name="Vasconcellos A.T."/>
            <person name="Abreu F."/>
            <person name="Lins U."/>
        </authorList>
    </citation>
    <scope>NUCLEOTIDE SEQUENCE [LARGE SCALE GENOMIC DNA]</scope>
    <source>
        <strain evidence="2 3">IT-1</strain>
    </source>
</reference>
<dbReference type="RefSeq" id="WP_085440269.1">
    <property type="nucleotide sequence ID" value="NZ_LVJN01000013.1"/>
</dbReference>
<evidence type="ECO:0000313" key="2">
    <source>
        <dbReference type="EMBL" id="OSM07617.1"/>
    </source>
</evidence>
<comment type="caution">
    <text evidence="2">The sequence shown here is derived from an EMBL/GenBank/DDBJ whole genome shotgun (WGS) entry which is preliminary data.</text>
</comment>
<name>A0A1Y2KA88_9PROT</name>
<dbReference type="Proteomes" id="UP000194003">
    <property type="component" value="Unassembled WGS sequence"/>
</dbReference>
<sequence>MVHNFMDKYGERLIAGGFSILPIAPGKKYPGAYQRGAWRPYKGWNKHAERATTLNELSIWRQWPDAGIGVACGNVAAIDIDVSDAIIAQQVEDLARERLGDTPAVRIGHAPKRLLVYRTAEPFSGIKQHPLEVLCLGQQFVAYAIHPDTGQPYHWPNASLVDQRVDDLPTISQQQTHDFVEEALNILPQEMRPNRLEKHRDSSTPILMDSHGVSHSGQQGTFEAVSDALRYIVNADLPYDDWVRIGMAIKGALGEAGAALFAEWSACAGKNNPATTTQSWSSFKPTIIGAGTLYHLAQQRGWQPEASITLNPVNVTPQGPHPAQGLLSRVQENAVADVPPSEEKLPFIDGPEWDPLDVDGVLGALVEHMISTATRPQPILAVGNALCALGALMGRRYRTETNLRSNLYIVGIADSGSGKNHSREVITELFMRTGHQSYLGGNRIASGAGLLRAVYEHPAILFQQDEFGMFLQAAADRRRSPRHITDILDLMTELYSSASTTFLGPEYAVKDKSGRKDINQPCLCVYGTTTPVLFWSALRSANVADGSLARFVMLKTRDDYPDPVGANVIRPIPDHLLQAVTAIANGGSSGGGNLSGVTATPETSVEPMIVPMEQGARTVFDELSCQVMSKLKTCRSTQWSSILARVWENASKIALVRGVSANPHAPLIRQEDAVWASALVGYAVNRLIEDVEQHLADNQTEQNHKRVLTIIRAAGRQGIPRNRLTRKTQFLNERERREIVQALLEGGQIVADVKPTRTQPGMVYKAA</sequence>
<dbReference type="OrthoDB" id="9763644at2"/>
<proteinExistence type="predicted"/>
<dbReference type="Pfam" id="PF09250">
    <property type="entry name" value="Prim-Pol"/>
    <property type="match status" value="1"/>
</dbReference>
<dbReference type="CDD" id="cd04859">
    <property type="entry name" value="Prim_Pol"/>
    <property type="match status" value="1"/>
</dbReference>
<dbReference type="InterPro" id="IPR015330">
    <property type="entry name" value="DNA_primase/pol_bifunc_N"/>
</dbReference>
<dbReference type="SUPFAM" id="SSF56747">
    <property type="entry name" value="Prim-pol domain"/>
    <property type="match status" value="1"/>
</dbReference>
<organism evidence="2 3">
    <name type="scientific">Magnetofaba australis IT-1</name>
    <dbReference type="NCBI Taxonomy" id="1434232"/>
    <lineage>
        <taxon>Bacteria</taxon>
        <taxon>Pseudomonadati</taxon>
        <taxon>Pseudomonadota</taxon>
        <taxon>Magnetococcia</taxon>
        <taxon>Magnetococcales</taxon>
        <taxon>Magnetococcaceae</taxon>
        <taxon>Magnetofaba</taxon>
    </lineage>
</organism>
<gene>
    <name evidence="2" type="ORF">MAIT1_04401</name>
</gene>